<dbReference type="InterPro" id="IPR036388">
    <property type="entry name" value="WH-like_DNA-bd_sf"/>
</dbReference>
<dbReference type="SMART" id="SM00448">
    <property type="entry name" value="REC"/>
    <property type="match status" value="1"/>
</dbReference>
<protein>
    <submittedName>
        <fullName evidence="5">Two component transcriptional regulator, LuxR family</fullName>
    </submittedName>
</protein>
<dbReference type="Gene3D" id="1.10.10.10">
    <property type="entry name" value="Winged helix-like DNA-binding domain superfamily/Winged helix DNA-binding domain"/>
    <property type="match status" value="1"/>
</dbReference>
<dbReference type="STRING" id="439228.SAMN06295920_106250"/>
<keyword evidence="1" id="KW-0238">DNA-binding</keyword>
<feature type="modified residue" description="4-aspartylphosphate" evidence="2">
    <location>
        <position position="55"/>
    </location>
</feature>
<organism evidence="5 6">
    <name type="scientific">Rhizorhabdus histidinilytica</name>
    <dbReference type="NCBI Taxonomy" id="439228"/>
    <lineage>
        <taxon>Bacteria</taxon>
        <taxon>Pseudomonadati</taxon>
        <taxon>Pseudomonadota</taxon>
        <taxon>Alphaproteobacteria</taxon>
        <taxon>Sphingomonadales</taxon>
        <taxon>Sphingomonadaceae</taxon>
        <taxon>Rhizorhabdus</taxon>
    </lineage>
</organism>
<dbReference type="InterPro" id="IPR016032">
    <property type="entry name" value="Sig_transdc_resp-reg_C-effctor"/>
</dbReference>
<dbReference type="InterPro" id="IPR000792">
    <property type="entry name" value="Tscrpt_reg_LuxR_C"/>
</dbReference>
<dbReference type="InterPro" id="IPR039420">
    <property type="entry name" value="WalR-like"/>
</dbReference>
<evidence type="ECO:0000256" key="2">
    <source>
        <dbReference type="PROSITE-ProRule" id="PRU00169"/>
    </source>
</evidence>
<keyword evidence="6" id="KW-1185">Reference proteome</keyword>
<dbReference type="InterPro" id="IPR011006">
    <property type="entry name" value="CheY-like_superfamily"/>
</dbReference>
<dbReference type="Proteomes" id="UP000189818">
    <property type="component" value="Unassembled WGS sequence"/>
</dbReference>
<dbReference type="PROSITE" id="PS50043">
    <property type="entry name" value="HTH_LUXR_2"/>
    <property type="match status" value="1"/>
</dbReference>
<feature type="domain" description="Response regulatory" evidence="4">
    <location>
        <begin position="5"/>
        <end position="120"/>
    </location>
</feature>
<dbReference type="SMART" id="SM00421">
    <property type="entry name" value="HTH_LUXR"/>
    <property type="match status" value="1"/>
</dbReference>
<dbReference type="OrthoDB" id="9782655at2"/>
<evidence type="ECO:0000313" key="6">
    <source>
        <dbReference type="Proteomes" id="UP000189818"/>
    </source>
</evidence>
<gene>
    <name evidence="5" type="ORF">SAMN06295920_106250</name>
</gene>
<dbReference type="CDD" id="cd06170">
    <property type="entry name" value="LuxR_C_like"/>
    <property type="match status" value="1"/>
</dbReference>
<dbReference type="GO" id="GO:0003677">
    <property type="term" value="F:DNA binding"/>
    <property type="evidence" value="ECO:0007669"/>
    <property type="project" value="UniProtKB-KW"/>
</dbReference>
<reference evidence="6" key="1">
    <citation type="submission" date="2017-02" db="EMBL/GenBank/DDBJ databases">
        <authorList>
            <person name="Varghese N."/>
            <person name="Submissions S."/>
        </authorList>
    </citation>
    <scope>NUCLEOTIDE SEQUENCE [LARGE SCALE GENOMIC DNA]</scope>
    <source>
        <strain evidence="6">UM2</strain>
    </source>
</reference>
<evidence type="ECO:0000256" key="1">
    <source>
        <dbReference type="ARBA" id="ARBA00023125"/>
    </source>
</evidence>
<dbReference type="Pfam" id="PF00196">
    <property type="entry name" value="GerE"/>
    <property type="match status" value="1"/>
</dbReference>
<feature type="domain" description="HTH luxR-type" evidence="3">
    <location>
        <begin position="136"/>
        <end position="201"/>
    </location>
</feature>
<dbReference type="PROSITE" id="PS00622">
    <property type="entry name" value="HTH_LUXR_1"/>
    <property type="match status" value="1"/>
</dbReference>
<evidence type="ECO:0000313" key="5">
    <source>
        <dbReference type="EMBL" id="SKB79935.1"/>
    </source>
</evidence>
<dbReference type="PANTHER" id="PTHR43214:SF44">
    <property type="entry name" value="TWO-COMPONENT RESPONSE REGULATOR"/>
    <property type="match status" value="1"/>
</dbReference>
<dbReference type="RefSeq" id="WP_079648996.1">
    <property type="nucleotide sequence ID" value="NZ_FUYM01000006.1"/>
</dbReference>
<dbReference type="GO" id="GO:0000160">
    <property type="term" value="P:phosphorelay signal transduction system"/>
    <property type="evidence" value="ECO:0007669"/>
    <property type="project" value="InterPro"/>
</dbReference>
<dbReference type="PRINTS" id="PR00038">
    <property type="entry name" value="HTHLUXR"/>
</dbReference>
<sequence>MNSRRIYIVDDDDALRQSVEVLLDVAGGFVTRSFASGEAFLEQVPQMEAGCVLLDLNMPGLNGLEVLHRLQKLDNRFETILLTGQGDIGVAVEAMKSGAIDFIEKPYDNRMLLNALDNGFARIEDREKEASAIQSARDGIDRLTPRERDVLLGLIDGKANKIIAYELDISPRTVEIYRANLMDKLGVRSVAEAVRIAFAAGLVPVFPR</sequence>
<dbReference type="GO" id="GO:0006355">
    <property type="term" value="P:regulation of DNA-templated transcription"/>
    <property type="evidence" value="ECO:0007669"/>
    <property type="project" value="InterPro"/>
</dbReference>
<evidence type="ECO:0000259" key="3">
    <source>
        <dbReference type="PROSITE" id="PS50043"/>
    </source>
</evidence>
<dbReference type="PROSITE" id="PS50110">
    <property type="entry name" value="RESPONSE_REGULATORY"/>
    <property type="match status" value="1"/>
</dbReference>
<dbReference type="SUPFAM" id="SSF52172">
    <property type="entry name" value="CheY-like"/>
    <property type="match status" value="1"/>
</dbReference>
<name>A0A1T5E824_9SPHN</name>
<dbReference type="Pfam" id="PF00072">
    <property type="entry name" value="Response_reg"/>
    <property type="match status" value="1"/>
</dbReference>
<dbReference type="Gene3D" id="3.40.50.2300">
    <property type="match status" value="1"/>
</dbReference>
<dbReference type="SUPFAM" id="SSF46894">
    <property type="entry name" value="C-terminal effector domain of the bipartite response regulators"/>
    <property type="match status" value="1"/>
</dbReference>
<keyword evidence="2" id="KW-0597">Phosphoprotein</keyword>
<proteinExistence type="predicted"/>
<dbReference type="EMBL" id="FUYM01000006">
    <property type="protein sequence ID" value="SKB79935.1"/>
    <property type="molecule type" value="Genomic_DNA"/>
</dbReference>
<evidence type="ECO:0000259" key="4">
    <source>
        <dbReference type="PROSITE" id="PS50110"/>
    </source>
</evidence>
<accession>A0A1T5E824</accession>
<dbReference type="AlphaFoldDB" id="A0A1T5E824"/>
<dbReference type="PANTHER" id="PTHR43214">
    <property type="entry name" value="TWO-COMPONENT RESPONSE REGULATOR"/>
    <property type="match status" value="1"/>
</dbReference>
<dbReference type="InterPro" id="IPR001789">
    <property type="entry name" value="Sig_transdc_resp-reg_receiver"/>
</dbReference>